<evidence type="ECO:0000313" key="2">
    <source>
        <dbReference type="Proteomes" id="UP000515237"/>
    </source>
</evidence>
<sequence>MTKFLLFLGFTFLGLAQTKAQLKMTKAEARETMSEMAFTVEKKTEQKNQFQFIHYSNTKINMNTILRFNQADVCDLLITVLPLSEWEKSRKAFENQVTTGLLKPKASGKNTWIKEDGSTIVMVPEPGKNTFSIVVSSPAA</sequence>
<organism evidence="1 2">
    <name type="scientific">Adhaeribacter swui</name>
    <dbReference type="NCBI Taxonomy" id="2086471"/>
    <lineage>
        <taxon>Bacteria</taxon>
        <taxon>Pseudomonadati</taxon>
        <taxon>Bacteroidota</taxon>
        <taxon>Cytophagia</taxon>
        <taxon>Cytophagales</taxon>
        <taxon>Hymenobacteraceae</taxon>
        <taxon>Adhaeribacter</taxon>
    </lineage>
</organism>
<reference evidence="1 2" key="1">
    <citation type="journal article" date="2018" name="Int. J. Syst. Evol. Microbiol.">
        <title>Adhaeribacter swui sp. nov., isolated from wet mud.</title>
        <authorList>
            <person name="Kim D.U."/>
            <person name="Kim K.W."/>
            <person name="Kang M.S."/>
            <person name="Kim J.Y."/>
            <person name="Jang J.H."/>
            <person name="Kim M.K."/>
        </authorList>
    </citation>
    <scope>NUCLEOTIDE SEQUENCE [LARGE SCALE GENOMIC DNA]</scope>
    <source>
        <strain evidence="1 2">KCTC 52873</strain>
    </source>
</reference>
<name>A0A7G7GAD3_9BACT</name>
<dbReference type="Proteomes" id="UP000515237">
    <property type="component" value="Chromosome"/>
</dbReference>
<dbReference type="AlphaFoldDB" id="A0A7G7GAD3"/>
<evidence type="ECO:0000313" key="1">
    <source>
        <dbReference type="EMBL" id="QNF34117.1"/>
    </source>
</evidence>
<proteinExistence type="predicted"/>
<protein>
    <submittedName>
        <fullName evidence="1">Uncharacterized protein</fullName>
    </submittedName>
</protein>
<accession>A0A7G7GAD3</accession>
<dbReference type="RefSeq" id="WP_185270598.1">
    <property type="nucleotide sequence ID" value="NZ_CP055156.1"/>
</dbReference>
<keyword evidence="2" id="KW-1185">Reference proteome</keyword>
<gene>
    <name evidence="1" type="ORF">HUW51_15825</name>
</gene>
<dbReference type="KEGG" id="aswu:HUW51_15825"/>
<dbReference type="EMBL" id="CP055156">
    <property type="protein sequence ID" value="QNF34117.1"/>
    <property type="molecule type" value="Genomic_DNA"/>
</dbReference>